<sequence length="902" mass="95482">MMRSIISATAVILLTVQTNAQDQNQILPKDGAAAEASLRSLGRGDREGAIRAVLEALPSEPTVEELDLYPEAMEALWRAVASRIVVIEDSDRVVAATDPGGTRMLIADGAPDGDRRPLTLHDAQSGAMIAEIASAEIAESPTGLRADSDLRFSPDGAYASASLYGGGVIVIIDTVTGERIFDVAIEDMKRPLGFSDDSRLFAIGGPNGLVIRDSRSGELIFERSFEMAKITGPTTSRGVLGWLSDKSFLVGETELGGILDIGEANLRGLDEENLTIGGPAIGNLLLSLSDKVGRLVEIGPGIEKTVLDDFDVETYSFARDPGRDDFVLSGDSGAIVASKETGLRSVMPGSPMPAFLTRGGEAIVWPANLYAANAEDLQLVVRDLDGHLIDPIAQDYGPFGAMVFSTEGDLLGVSSLGENSGPRYRGKGVPTGMDLFDLAVSIVPDAAQGAGISAVNTALNLSADDASRDFARIAARHLAAGQKQEAIIASLKGIPANPSASDLERFDEAHRMLRRSYAARPAILEDRQQAIYVVNRTGSRGVVMQPRPDQQSFSAHLVDVELGEIVVAITHADLPATNFNTLSTVFFSPDGSQFILLPETRDRVSIFRSSDGTLVRDLMIPDLVYDEFQRDSVFSGGFSPDGRLVAAGNDGRIMLFAADTGEMVEEVPVPADLVSPNPMGWGGDGRLFISGMKLMMSGGVPGQPGMPGEIPGRPEVPGGIPARPDISGGVPGRPDISPTEILIYKNGSFIDRFALPPGTGAVAGQSIWPSPHGEAFILTGESSVLFDEGGGEILTIPGGRPVYWTREGSAVVIVTQSGNSEGGITVVDLDGNELPPEPGDYAPMDAASYSIDGHRLSYGPPRITFDWGAEDVPDGAQLVDLVWSGLSQDVQDQIQSERVQPR</sequence>
<dbReference type="InterPro" id="IPR011047">
    <property type="entry name" value="Quinoprotein_ADH-like_sf"/>
</dbReference>
<dbReference type="Gene3D" id="2.130.10.10">
    <property type="entry name" value="YVTN repeat-like/Quinoprotein amine dehydrogenase"/>
    <property type="match status" value="2"/>
</dbReference>
<protein>
    <recommendedName>
        <fullName evidence="3">WD40 repeat domain-containing protein</fullName>
    </recommendedName>
</protein>
<evidence type="ECO:0008006" key="3">
    <source>
        <dbReference type="Google" id="ProtNLM"/>
    </source>
</evidence>
<reference evidence="1 2" key="1">
    <citation type="submission" date="2018-03" db="EMBL/GenBank/DDBJ databases">
        <authorList>
            <person name="Keele B.F."/>
        </authorList>
    </citation>
    <scope>NUCLEOTIDE SEQUENCE [LARGE SCALE GENOMIC DNA]</scope>
    <source>
        <strain evidence="1 2">CECT 8504</strain>
    </source>
</reference>
<dbReference type="Proteomes" id="UP000244912">
    <property type="component" value="Unassembled WGS sequence"/>
</dbReference>
<gene>
    <name evidence="1" type="ORF">PAA8504_02071</name>
</gene>
<evidence type="ECO:0000313" key="2">
    <source>
        <dbReference type="Proteomes" id="UP000244912"/>
    </source>
</evidence>
<dbReference type="EMBL" id="ONZF01000004">
    <property type="protein sequence ID" value="SPJ24243.1"/>
    <property type="molecule type" value="Genomic_DNA"/>
</dbReference>
<accession>A0A2R8BVU1</accession>
<keyword evidence="2" id="KW-1185">Reference proteome</keyword>
<dbReference type="RefSeq" id="WP_108894098.1">
    <property type="nucleotide sequence ID" value="NZ_ONZF01000004.1"/>
</dbReference>
<proteinExistence type="predicted"/>
<organism evidence="1 2">
    <name type="scientific">Palleronia abyssalis</name>
    <dbReference type="NCBI Taxonomy" id="1501240"/>
    <lineage>
        <taxon>Bacteria</taxon>
        <taxon>Pseudomonadati</taxon>
        <taxon>Pseudomonadota</taxon>
        <taxon>Alphaproteobacteria</taxon>
        <taxon>Rhodobacterales</taxon>
        <taxon>Roseobacteraceae</taxon>
        <taxon>Palleronia</taxon>
    </lineage>
</organism>
<evidence type="ECO:0000313" key="1">
    <source>
        <dbReference type="EMBL" id="SPJ24243.1"/>
    </source>
</evidence>
<name>A0A2R8BVU1_9RHOB</name>
<dbReference type="AlphaFoldDB" id="A0A2R8BVU1"/>
<dbReference type="InterPro" id="IPR015943">
    <property type="entry name" value="WD40/YVTN_repeat-like_dom_sf"/>
</dbReference>
<dbReference type="OrthoDB" id="7858499at2"/>
<dbReference type="SUPFAM" id="SSF50998">
    <property type="entry name" value="Quinoprotein alcohol dehydrogenase-like"/>
    <property type="match status" value="1"/>
</dbReference>